<feature type="domain" description="O-methyltransferase C-terminal" evidence="5">
    <location>
        <begin position="235"/>
        <end position="376"/>
    </location>
</feature>
<protein>
    <submittedName>
        <fullName evidence="6">S-adenosyl-L-methionine-dependent methyltransferase</fullName>
    </submittedName>
</protein>
<keyword evidence="2 6" id="KW-0808">Transferase</keyword>
<dbReference type="InterPro" id="IPR016461">
    <property type="entry name" value="COMT-like"/>
</dbReference>
<dbReference type="GO" id="GO:0032259">
    <property type="term" value="P:methylation"/>
    <property type="evidence" value="ECO:0007669"/>
    <property type="project" value="UniProtKB-KW"/>
</dbReference>
<keyword evidence="7" id="KW-1185">Reference proteome</keyword>
<keyword evidence="3" id="KW-0949">S-adenosyl-L-methionine</keyword>
<evidence type="ECO:0000313" key="7">
    <source>
        <dbReference type="Proteomes" id="UP000481861"/>
    </source>
</evidence>
<dbReference type="Gene3D" id="3.40.50.150">
    <property type="entry name" value="Vaccinia Virus protein VP39"/>
    <property type="match status" value="1"/>
</dbReference>
<evidence type="ECO:0000256" key="4">
    <source>
        <dbReference type="PIRSR" id="PIRSR005739-1"/>
    </source>
</evidence>
<dbReference type="EMBL" id="JAADJZ010000005">
    <property type="protein sequence ID" value="KAF2874757.1"/>
    <property type="molecule type" value="Genomic_DNA"/>
</dbReference>
<evidence type="ECO:0000259" key="5">
    <source>
        <dbReference type="Pfam" id="PF00891"/>
    </source>
</evidence>
<dbReference type="GO" id="GO:0008171">
    <property type="term" value="F:O-methyltransferase activity"/>
    <property type="evidence" value="ECO:0007669"/>
    <property type="project" value="InterPro"/>
</dbReference>
<proteinExistence type="predicted"/>
<dbReference type="InterPro" id="IPR001077">
    <property type="entry name" value="COMT_C"/>
</dbReference>
<keyword evidence="1 6" id="KW-0489">Methyltransferase</keyword>
<dbReference type="PROSITE" id="PS51683">
    <property type="entry name" value="SAM_OMT_II"/>
    <property type="match status" value="1"/>
</dbReference>
<gene>
    <name evidence="6" type="ORF">BDV95DRAFT_626408</name>
</gene>
<evidence type="ECO:0000256" key="1">
    <source>
        <dbReference type="ARBA" id="ARBA00022603"/>
    </source>
</evidence>
<dbReference type="InterPro" id="IPR029063">
    <property type="entry name" value="SAM-dependent_MTases_sf"/>
</dbReference>
<dbReference type="AlphaFoldDB" id="A0A7C8IAK6"/>
<dbReference type="PANTHER" id="PTHR43712">
    <property type="entry name" value="PUTATIVE (AFU_ORTHOLOGUE AFUA_4G14580)-RELATED"/>
    <property type="match status" value="1"/>
</dbReference>
<organism evidence="6 7">
    <name type="scientific">Massariosphaeria phaeospora</name>
    <dbReference type="NCBI Taxonomy" id="100035"/>
    <lineage>
        <taxon>Eukaryota</taxon>
        <taxon>Fungi</taxon>
        <taxon>Dikarya</taxon>
        <taxon>Ascomycota</taxon>
        <taxon>Pezizomycotina</taxon>
        <taxon>Dothideomycetes</taxon>
        <taxon>Pleosporomycetidae</taxon>
        <taxon>Pleosporales</taxon>
        <taxon>Pleosporales incertae sedis</taxon>
        <taxon>Massariosphaeria</taxon>
    </lineage>
</organism>
<dbReference type="Proteomes" id="UP000481861">
    <property type="component" value="Unassembled WGS sequence"/>
</dbReference>
<dbReference type="SUPFAM" id="SSF53335">
    <property type="entry name" value="S-adenosyl-L-methionine-dependent methyltransferases"/>
    <property type="match status" value="1"/>
</dbReference>
<evidence type="ECO:0000256" key="3">
    <source>
        <dbReference type="ARBA" id="ARBA00022691"/>
    </source>
</evidence>
<dbReference type="Gene3D" id="1.10.10.10">
    <property type="entry name" value="Winged helix-like DNA-binding domain superfamily/Winged helix DNA-binding domain"/>
    <property type="match status" value="1"/>
</dbReference>
<reference evidence="6 7" key="1">
    <citation type="submission" date="2020-01" db="EMBL/GenBank/DDBJ databases">
        <authorList>
            <consortium name="DOE Joint Genome Institute"/>
            <person name="Haridas S."/>
            <person name="Albert R."/>
            <person name="Binder M."/>
            <person name="Bloem J."/>
            <person name="Labutti K."/>
            <person name="Salamov A."/>
            <person name="Andreopoulos B."/>
            <person name="Baker S.E."/>
            <person name="Barry K."/>
            <person name="Bills G."/>
            <person name="Bluhm B.H."/>
            <person name="Cannon C."/>
            <person name="Castanera R."/>
            <person name="Culley D.E."/>
            <person name="Daum C."/>
            <person name="Ezra D."/>
            <person name="Gonzalez J.B."/>
            <person name="Henrissat B."/>
            <person name="Kuo A."/>
            <person name="Liang C."/>
            <person name="Lipzen A."/>
            <person name="Lutzoni F."/>
            <person name="Magnuson J."/>
            <person name="Mondo S."/>
            <person name="Nolan M."/>
            <person name="Ohm R."/>
            <person name="Pangilinan J."/>
            <person name="Park H.-J.H."/>
            <person name="Ramirez L."/>
            <person name="Alfaro M."/>
            <person name="Sun H."/>
            <person name="Tritt A."/>
            <person name="Yoshinaga Y."/>
            <person name="Zwiers L.-H.L."/>
            <person name="Turgeon B.G."/>
            <person name="Goodwin S.B."/>
            <person name="Spatafora J.W."/>
            <person name="Crous P.W."/>
            <person name="Grigoriev I.V."/>
        </authorList>
    </citation>
    <scope>NUCLEOTIDE SEQUENCE [LARGE SCALE GENOMIC DNA]</scope>
    <source>
        <strain evidence="6 7">CBS 611.86</strain>
    </source>
</reference>
<accession>A0A7C8IAK6</accession>
<dbReference type="SUPFAM" id="SSF46785">
    <property type="entry name" value="Winged helix' DNA-binding domain"/>
    <property type="match status" value="1"/>
</dbReference>
<sequence length="401" mass="45492">MASMSTTEVEELVYKLEQLAAEDLPPSILNDNVLRRKLREATQSLNTAVQWPSDSVHLIAYGALYSSMARVGVDTKTFEVLGGSTKPMSSEEVAEKTGVDPVLMKRFLRFYQSFRWIKETSENQFTANNVTKALSPPGGTGIKYYNTVLNPAFTALPEYFKSHGYKNPTNPLDSPWQLGYNTSEHPFVWLQSHPEHFQLFMSWLPMEREGLPQWLDMFPFEEHVARETKDETVIFVDIGSALGSQSIALREKYPQLKGRVIIQDQQHVIDAWTPNARPGIDAMVYNFFTPQPVKGARAYYMRNIMHDHQDGQCHEILHNIMAAMSHDSVLLIDDIVLREVGAPWRSTMADMNLLSALAAKERSQKEWYALLESAGLKILSIWEYAAETGDSIIVAKPKEFV</sequence>
<dbReference type="Pfam" id="PF00891">
    <property type="entry name" value="Methyltransf_2"/>
    <property type="match status" value="1"/>
</dbReference>
<evidence type="ECO:0000256" key="2">
    <source>
        <dbReference type="ARBA" id="ARBA00022679"/>
    </source>
</evidence>
<name>A0A7C8IAK6_9PLEO</name>
<feature type="active site" description="Proton acceptor" evidence="4">
    <location>
        <position position="306"/>
    </location>
</feature>
<dbReference type="PANTHER" id="PTHR43712:SF1">
    <property type="entry name" value="HYPOTHETICAL O-METHYLTRANSFERASE (EUROFUNG)-RELATED"/>
    <property type="match status" value="1"/>
</dbReference>
<dbReference type="InterPro" id="IPR036390">
    <property type="entry name" value="WH_DNA-bd_sf"/>
</dbReference>
<dbReference type="OrthoDB" id="2410195at2759"/>
<evidence type="ECO:0000313" key="6">
    <source>
        <dbReference type="EMBL" id="KAF2874757.1"/>
    </source>
</evidence>
<dbReference type="InterPro" id="IPR036388">
    <property type="entry name" value="WH-like_DNA-bd_sf"/>
</dbReference>
<comment type="caution">
    <text evidence="6">The sequence shown here is derived from an EMBL/GenBank/DDBJ whole genome shotgun (WGS) entry which is preliminary data.</text>
</comment>